<name>E1A2S2_9CAUD</name>
<dbReference type="GeneID" id="9861582"/>
<evidence type="ECO:0000313" key="1">
    <source>
        <dbReference type="EMBL" id="ADM80018.1"/>
    </source>
</evidence>
<dbReference type="KEGG" id="vg:9861582"/>
<evidence type="ECO:0000313" key="2">
    <source>
        <dbReference type="Proteomes" id="UP000002236"/>
    </source>
</evidence>
<proteinExistence type="predicted"/>
<keyword evidence="2" id="KW-1185">Reference proteome</keyword>
<sequence>MNIDLFNRIQSYREFKGVYDQMRLTLQKVLQGEITREECKKGLCDLIATNEFGVDLATPKVLEGYKHWSGKVGYIIYVGEIDREALKQDRHMYLSRAVAQYENEQYVGDNDEYWEARLELARHWIRYIDETKKLSEM</sequence>
<reference evidence="1 2" key="1">
    <citation type="journal article" date="2012" name="Vet. Microbiol.">
        <title>Complete genome sequence and characterization of a broad-host range T4-like bacteriophage phiAS5 infecting Aeromonas salmonicida subsp. salmonicida.</title>
        <authorList>
            <person name="Kim J.H."/>
            <person name="Son J.S."/>
            <person name="Choi Y.J."/>
            <person name="Choresca C.H.Jr."/>
            <person name="Shin S.P."/>
            <person name="Han J.E."/>
            <person name="Jun J.W."/>
            <person name="Park S.C."/>
        </authorList>
    </citation>
    <scope>NUCLEOTIDE SEQUENCE [LARGE SCALE GENOMIC DNA]</scope>
</reference>
<dbReference type="RefSeq" id="YP_003969464.1">
    <property type="nucleotide sequence ID" value="NC_014636.1"/>
</dbReference>
<dbReference type="OrthoDB" id="37404at10239"/>
<protein>
    <submittedName>
        <fullName evidence="1">Uncharacterized protein</fullName>
    </submittedName>
</protein>
<organism evidence="1 2">
    <name type="scientific">Aeromonas phage phiAS5</name>
    <dbReference type="NCBI Taxonomy" id="879630"/>
    <lineage>
        <taxon>Viruses</taxon>
        <taxon>Duplodnaviria</taxon>
        <taxon>Heunggongvirae</taxon>
        <taxon>Uroviricota</taxon>
        <taxon>Caudoviricetes</taxon>
        <taxon>Pantevenvirales</taxon>
        <taxon>Straboviridae</taxon>
        <taxon>Chrysonvirus</taxon>
        <taxon>Chrysonvirus as5</taxon>
    </lineage>
</organism>
<dbReference type="Proteomes" id="UP000002236">
    <property type="component" value="Segment"/>
</dbReference>
<gene>
    <name evidence="1" type="ORF">phiAS5_ORF0175</name>
</gene>
<accession>E1A2S2</accession>
<dbReference type="EMBL" id="HM452126">
    <property type="protein sequence ID" value="ADM80018.1"/>
    <property type="molecule type" value="Genomic_DNA"/>
</dbReference>